<organism evidence="1 2">
    <name type="scientific">Rugosimonospora acidiphila</name>
    <dbReference type="NCBI Taxonomy" id="556531"/>
    <lineage>
        <taxon>Bacteria</taxon>
        <taxon>Bacillati</taxon>
        <taxon>Actinomycetota</taxon>
        <taxon>Actinomycetes</taxon>
        <taxon>Micromonosporales</taxon>
        <taxon>Micromonosporaceae</taxon>
        <taxon>Rugosimonospora</taxon>
    </lineage>
</organism>
<accession>A0ABP9S7T8</accession>
<dbReference type="EMBL" id="BAABJQ010000017">
    <property type="protein sequence ID" value="GAA5192507.1"/>
    <property type="molecule type" value="Genomic_DNA"/>
</dbReference>
<reference evidence="2" key="1">
    <citation type="journal article" date="2019" name="Int. J. Syst. Evol. Microbiol.">
        <title>The Global Catalogue of Microorganisms (GCM) 10K type strain sequencing project: providing services to taxonomists for standard genome sequencing and annotation.</title>
        <authorList>
            <consortium name="The Broad Institute Genomics Platform"/>
            <consortium name="The Broad Institute Genome Sequencing Center for Infectious Disease"/>
            <person name="Wu L."/>
            <person name="Ma J."/>
        </authorList>
    </citation>
    <scope>NUCLEOTIDE SEQUENCE [LARGE SCALE GENOMIC DNA]</scope>
    <source>
        <strain evidence="2">JCM 18304</strain>
    </source>
</reference>
<sequence length="308" mass="32755">MTAGPRGTLHIVVTCANRKRHSVPADLHLRSVAHRQPAARFADWSRRLDTSRSSRSPAIDAYAGEHWTVVRDMVASPAGKNAQLWVASAGYGLIPADALICSYAATFSTPAADAVGATTAEVSDWWQSLGKWAGPVPGRPRSFQQLAAVDPSATVIAVLSAAYQRACSRDILAAAGILVEDALSVVGPPTAHSALADLMVPVTAMLRHTVGGSLQALNVRVTRYLLEHGAGTTRTALRAAATAATPTEAPPTRATGQRMSDAEVASYIRGHAHTSATQLLRQLRTTGRSCEQHRFADLHRDVCEVHRP</sequence>
<comment type="caution">
    <text evidence="1">The sequence shown here is derived from an EMBL/GenBank/DDBJ whole genome shotgun (WGS) entry which is preliminary data.</text>
</comment>
<proteinExistence type="predicted"/>
<evidence type="ECO:0000313" key="2">
    <source>
        <dbReference type="Proteomes" id="UP001501570"/>
    </source>
</evidence>
<keyword evidence="2" id="KW-1185">Reference proteome</keyword>
<protein>
    <submittedName>
        <fullName evidence="1">Uncharacterized protein</fullName>
    </submittedName>
</protein>
<evidence type="ECO:0000313" key="1">
    <source>
        <dbReference type="EMBL" id="GAA5192507.1"/>
    </source>
</evidence>
<name>A0ABP9S7T8_9ACTN</name>
<dbReference type="Proteomes" id="UP001501570">
    <property type="component" value="Unassembled WGS sequence"/>
</dbReference>
<gene>
    <name evidence="1" type="ORF">GCM10023322_52300</name>
</gene>